<dbReference type="SMART" id="SM00499">
    <property type="entry name" value="AAI"/>
    <property type="match status" value="1"/>
</dbReference>
<dbReference type="InterPro" id="IPR016140">
    <property type="entry name" value="Bifunc_inhib/LTP/seed_store"/>
</dbReference>
<feature type="domain" description="Bifunctional inhibitor/plant lipid transfer protein/seed storage helical" evidence="4">
    <location>
        <begin position="18"/>
        <end position="76"/>
    </location>
</feature>
<organism evidence="5 6">
    <name type="scientific">Genlisea aurea</name>
    <dbReference type="NCBI Taxonomy" id="192259"/>
    <lineage>
        <taxon>Eukaryota</taxon>
        <taxon>Viridiplantae</taxon>
        <taxon>Streptophyta</taxon>
        <taxon>Embryophyta</taxon>
        <taxon>Tracheophyta</taxon>
        <taxon>Spermatophyta</taxon>
        <taxon>Magnoliopsida</taxon>
        <taxon>eudicotyledons</taxon>
        <taxon>Gunneridae</taxon>
        <taxon>Pentapetalae</taxon>
        <taxon>asterids</taxon>
        <taxon>lamiids</taxon>
        <taxon>Lamiales</taxon>
        <taxon>Lentibulariaceae</taxon>
        <taxon>Genlisea</taxon>
    </lineage>
</organism>
<gene>
    <name evidence="5" type="ORF">M569_14064</name>
</gene>
<dbReference type="AlphaFoldDB" id="S8DD49"/>
<comment type="subcellular location">
    <subcellularLocation>
        <location evidence="1">Secreted</location>
    </subcellularLocation>
</comment>
<dbReference type="Proteomes" id="UP000015453">
    <property type="component" value="Unassembled WGS sequence"/>
</dbReference>
<evidence type="ECO:0000313" key="5">
    <source>
        <dbReference type="EMBL" id="EPS60738.1"/>
    </source>
</evidence>
<dbReference type="Gene3D" id="1.10.110.10">
    <property type="entry name" value="Plant lipid-transfer and hydrophobic proteins"/>
    <property type="match status" value="1"/>
</dbReference>
<keyword evidence="6" id="KW-1185">Reference proteome</keyword>
<feature type="non-terminal residue" evidence="5">
    <location>
        <position position="78"/>
    </location>
</feature>
<evidence type="ECO:0000313" key="6">
    <source>
        <dbReference type="Proteomes" id="UP000015453"/>
    </source>
</evidence>
<keyword evidence="2" id="KW-0964">Secreted</keyword>
<sequence>VAALAFQLASSSAESQSCSNSLASVNACAAFVLPGAGEPSADCCAALQGVDHECICSTLRIASQIPSLCNLPAITCGI</sequence>
<reference evidence="5 6" key="1">
    <citation type="journal article" date="2013" name="BMC Genomics">
        <title>The miniature genome of a carnivorous plant Genlisea aurea contains a low number of genes and short non-coding sequences.</title>
        <authorList>
            <person name="Leushkin E.V."/>
            <person name="Sutormin R.A."/>
            <person name="Nabieva E.R."/>
            <person name="Penin A.A."/>
            <person name="Kondrashov A.S."/>
            <person name="Logacheva M.D."/>
        </authorList>
    </citation>
    <scope>NUCLEOTIDE SEQUENCE [LARGE SCALE GENOMIC DNA]</scope>
</reference>
<dbReference type="PANTHER" id="PTHR35501:SF3">
    <property type="entry name" value="PROTEIN YY1"/>
    <property type="match status" value="1"/>
</dbReference>
<dbReference type="OrthoDB" id="1873458at2759"/>
<dbReference type="EMBL" id="AUSU01007330">
    <property type="protein sequence ID" value="EPS60738.1"/>
    <property type="molecule type" value="Genomic_DNA"/>
</dbReference>
<comment type="caution">
    <text evidence="5">The sequence shown here is derived from an EMBL/GenBank/DDBJ whole genome shotgun (WGS) entry which is preliminary data.</text>
</comment>
<dbReference type="SUPFAM" id="SSF47699">
    <property type="entry name" value="Bifunctional inhibitor/lipid-transfer protein/seed storage 2S albumin"/>
    <property type="match status" value="1"/>
</dbReference>
<name>S8DD49_9LAMI</name>
<evidence type="ECO:0000256" key="1">
    <source>
        <dbReference type="ARBA" id="ARBA00004613"/>
    </source>
</evidence>
<dbReference type="InterPro" id="IPR036312">
    <property type="entry name" value="Bifun_inhib/LTP/seed_sf"/>
</dbReference>
<dbReference type="PANTHER" id="PTHR35501">
    <property type="entry name" value="PROTEIN YY1"/>
    <property type="match status" value="1"/>
</dbReference>
<evidence type="ECO:0000259" key="4">
    <source>
        <dbReference type="SMART" id="SM00499"/>
    </source>
</evidence>
<evidence type="ECO:0000256" key="3">
    <source>
        <dbReference type="ARBA" id="ARBA00038300"/>
    </source>
</evidence>
<protein>
    <recommendedName>
        <fullName evidence="4">Bifunctional inhibitor/plant lipid transfer protein/seed storage helical domain-containing protein</fullName>
    </recommendedName>
</protein>
<proteinExistence type="inferred from homology"/>
<feature type="non-terminal residue" evidence="5">
    <location>
        <position position="1"/>
    </location>
</feature>
<dbReference type="GO" id="GO:0005576">
    <property type="term" value="C:extracellular region"/>
    <property type="evidence" value="ECO:0007669"/>
    <property type="project" value="UniProtKB-SubCell"/>
</dbReference>
<comment type="similarity">
    <text evidence="3">Belongs to the A9/FIL1 family.</text>
</comment>
<dbReference type="Pfam" id="PF00234">
    <property type="entry name" value="Tryp_alpha_amyl"/>
    <property type="match status" value="1"/>
</dbReference>
<evidence type="ECO:0000256" key="2">
    <source>
        <dbReference type="ARBA" id="ARBA00022525"/>
    </source>
</evidence>
<accession>S8DD49</accession>